<proteinExistence type="predicted"/>
<dbReference type="Proteomes" id="UP000885806">
    <property type="component" value="Unassembled WGS sequence"/>
</dbReference>
<accession>A0A7V5NW60</accession>
<dbReference type="Pfam" id="PF25954">
    <property type="entry name" value="Beta-barrel_RND_2"/>
    <property type="match status" value="1"/>
</dbReference>
<name>A0A7V5NW60_9PROT</name>
<dbReference type="Gene3D" id="2.40.50.100">
    <property type="match status" value="1"/>
</dbReference>
<protein>
    <submittedName>
        <fullName evidence="2">HlyD family efflux transporter periplasmic adaptor subunit</fullName>
    </submittedName>
</protein>
<dbReference type="InterPro" id="IPR058792">
    <property type="entry name" value="Beta-barrel_RND_2"/>
</dbReference>
<sequence length="177" mass="18670">QSKGRVTAPADARVTEVSVVKGSTVSPGQVIARLATLDGVVRLALPERHAGAIHEGEVLTLRLPARGGKTFKATITKIYPELKGGAVIADARVVGRLNALVGERVDVLVAVGRRRALLIPKSYVTTRYGIDFVKVHVGDYLLEAPVTLADPKGKDGQVEVLAGLHDGDIIESPEAAK</sequence>
<comment type="caution">
    <text evidence="2">The sequence shown here is derived from an EMBL/GenBank/DDBJ whole genome shotgun (WGS) entry which is preliminary data.</text>
</comment>
<evidence type="ECO:0000313" key="2">
    <source>
        <dbReference type="EMBL" id="HHI88404.1"/>
    </source>
</evidence>
<reference evidence="2" key="1">
    <citation type="journal article" date="2020" name="mSystems">
        <title>Genome- and Community-Level Interaction Insights into Carbon Utilization and Element Cycling Functions of Hydrothermarchaeota in Hydrothermal Sediment.</title>
        <authorList>
            <person name="Zhou Z."/>
            <person name="Liu Y."/>
            <person name="Xu W."/>
            <person name="Pan J."/>
            <person name="Luo Z.H."/>
            <person name="Li M."/>
        </authorList>
    </citation>
    <scope>NUCLEOTIDE SEQUENCE [LARGE SCALE GENOMIC DNA]</scope>
    <source>
        <strain evidence="2">HyVt-538</strain>
    </source>
</reference>
<organism evidence="2">
    <name type="scientific">Hellea balneolensis</name>
    <dbReference type="NCBI Taxonomy" id="287478"/>
    <lineage>
        <taxon>Bacteria</taxon>
        <taxon>Pseudomonadati</taxon>
        <taxon>Pseudomonadota</taxon>
        <taxon>Alphaproteobacteria</taxon>
        <taxon>Maricaulales</taxon>
        <taxon>Robiginitomaculaceae</taxon>
        <taxon>Hellea</taxon>
    </lineage>
</organism>
<dbReference type="PANTHER" id="PTHR30469:SF15">
    <property type="entry name" value="HLYD FAMILY OF SECRETION PROTEINS"/>
    <property type="match status" value="1"/>
</dbReference>
<evidence type="ECO:0000259" key="1">
    <source>
        <dbReference type="Pfam" id="PF25954"/>
    </source>
</evidence>
<dbReference type="EMBL" id="DROP01000033">
    <property type="protein sequence ID" value="HHI88404.1"/>
    <property type="molecule type" value="Genomic_DNA"/>
</dbReference>
<dbReference type="GO" id="GO:0015562">
    <property type="term" value="F:efflux transmembrane transporter activity"/>
    <property type="evidence" value="ECO:0007669"/>
    <property type="project" value="TreeGrafter"/>
</dbReference>
<dbReference type="Gene3D" id="2.40.420.20">
    <property type="match status" value="1"/>
</dbReference>
<feature type="non-terminal residue" evidence="2">
    <location>
        <position position="1"/>
    </location>
</feature>
<gene>
    <name evidence="2" type="ORF">ENK01_00490</name>
</gene>
<dbReference type="GO" id="GO:1990281">
    <property type="term" value="C:efflux pump complex"/>
    <property type="evidence" value="ECO:0007669"/>
    <property type="project" value="TreeGrafter"/>
</dbReference>
<dbReference type="AlphaFoldDB" id="A0A7V5NW60"/>
<feature type="domain" description="CusB-like beta-barrel" evidence="1">
    <location>
        <begin position="42"/>
        <end position="85"/>
    </location>
</feature>
<dbReference type="PANTHER" id="PTHR30469">
    <property type="entry name" value="MULTIDRUG RESISTANCE PROTEIN MDTA"/>
    <property type="match status" value="1"/>
</dbReference>